<feature type="compositionally biased region" description="Low complexity" evidence="5">
    <location>
        <begin position="782"/>
        <end position="813"/>
    </location>
</feature>
<name>A0A8H5CZY8_9AGAR</name>
<dbReference type="PANTHER" id="PTHR16290">
    <property type="entry name" value="TRANSCRIPTION FACTOR SMIF DECAPPING ENZYME DCP1"/>
    <property type="match status" value="1"/>
</dbReference>
<comment type="similarity">
    <text evidence="2">Belongs to the DCP1 family.</text>
</comment>
<dbReference type="CDD" id="cd09804">
    <property type="entry name" value="Dcp1"/>
    <property type="match status" value="1"/>
</dbReference>
<accession>A0A8H5CZY8</accession>
<evidence type="ECO:0000256" key="3">
    <source>
        <dbReference type="ARBA" id="ARBA00022490"/>
    </source>
</evidence>
<feature type="compositionally biased region" description="Gly residues" evidence="5">
    <location>
        <begin position="873"/>
        <end position="886"/>
    </location>
</feature>
<evidence type="ECO:0000256" key="5">
    <source>
        <dbReference type="SAM" id="MobiDB-lite"/>
    </source>
</evidence>
<feature type="compositionally biased region" description="Low complexity" evidence="5">
    <location>
        <begin position="634"/>
        <end position="644"/>
    </location>
</feature>
<evidence type="ECO:0000256" key="2">
    <source>
        <dbReference type="ARBA" id="ARBA00008778"/>
    </source>
</evidence>
<feature type="compositionally biased region" description="Pro residues" evidence="5">
    <location>
        <begin position="957"/>
        <end position="969"/>
    </location>
</feature>
<feature type="compositionally biased region" description="Basic residues" evidence="5">
    <location>
        <begin position="814"/>
        <end position="824"/>
    </location>
</feature>
<keyword evidence="7" id="KW-1185">Reference proteome</keyword>
<organism evidence="6 7">
    <name type="scientific">Leucocoprinus leucothites</name>
    <dbReference type="NCBI Taxonomy" id="201217"/>
    <lineage>
        <taxon>Eukaryota</taxon>
        <taxon>Fungi</taxon>
        <taxon>Dikarya</taxon>
        <taxon>Basidiomycota</taxon>
        <taxon>Agaricomycotina</taxon>
        <taxon>Agaricomycetes</taxon>
        <taxon>Agaricomycetidae</taxon>
        <taxon>Agaricales</taxon>
        <taxon>Agaricineae</taxon>
        <taxon>Agaricaceae</taxon>
        <taxon>Leucocoprinus</taxon>
    </lineage>
</organism>
<feature type="compositionally biased region" description="Low complexity" evidence="5">
    <location>
        <begin position="983"/>
        <end position="999"/>
    </location>
</feature>
<dbReference type="InterPro" id="IPR010334">
    <property type="entry name" value="Dcp1"/>
</dbReference>
<feature type="compositionally biased region" description="Low complexity" evidence="5">
    <location>
        <begin position="427"/>
        <end position="436"/>
    </location>
</feature>
<dbReference type="InterPro" id="IPR011993">
    <property type="entry name" value="PH-like_dom_sf"/>
</dbReference>
<evidence type="ECO:0000313" key="6">
    <source>
        <dbReference type="EMBL" id="KAF5351139.1"/>
    </source>
</evidence>
<feature type="region of interest" description="Disordered" evidence="5">
    <location>
        <begin position="242"/>
        <end position="291"/>
    </location>
</feature>
<feature type="region of interest" description="Disordered" evidence="5">
    <location>
        <begin position="424"/>
        <end position="757"/>
    </location>
</feature>
<feature type="compositionally biased region" description="Polar residues" evidence="5">
    <location>
        <begin position="1"/>
        <end position="11"/>
    </location>
</feature>
<dbReference type="GO" id="GO:0003729">
    <property type="term" value="F:mRNA binding"/>
    <property type="evidence" value="ECO:0007669"/>
    <property type="project" value="TreeGrafter"/>
</dbReference>
<protein>
    <submittedName>
        <fullName evidence="6">Uncharacterized protein</fullName>
    </submittedName>
</protein>
<dbReference type="AlphaFoldDB" id="A0A8H5CZY8"/>
<dbReference type="Pfam" id="PF06058">
    <property type="entry name" value="DCP1"/>
    <property type="match status" value="1"/>
</dbReference>
<dbReference type="Proteomes" id="UP000559027">
    <property type="component" value="Unassembled WGS sequence"/>
</dbReference>
<comment type="subcellular location">
    <subcellularLocation>
        <location evidence="1">Cytoplasm</location>
    </subcellularLocation>
</comment>
<dbReference type="OrthoDB" id="440673at2759"/>
<dbReference type="PANTHER" id="PTHR16290:SF0">
    <property type="entry name" value="DECAPPING PROTEIN 1, ISOFORM A"/>
    <property type="match status" value="1"/>
</dbReference>
<feature type="compositionally biased region" description="Basic and acidic residues" evidence="5">
    <location>
        <begin position="825"/>
        <end position="841"/>
    </location>
</feature>
<dbReference type="GO" id="GO:0000932">
    <property type="term" value="C:P-body"/>
    <property type="evidence" value="ECO:0007669"/>
    <property type="project" value="TreeGrafter"/>
</dbReference>
<keyword evidence="3" id="KW-0963">Cytoplasm</keyword>
<proteinExistence type="inferred from homology"/>
<dbReference type="Gene3D" id="2.30.29.30">
    <property type="entry name" value="Pleckstrin-homology domain (PH domain)/Phosphotyrosine-binding domain (PTB)"/>
    <property type="match status" value="1"/>
</dbReference>
<feature type="compositionally biased region" description="Gly residues" evidence="5">
    <location>
        <begin position="899"/>
        <end position="924"/>
    </location>
</feature>
<sequence>MSSSPQYSRTSRPPKSRTHTPSASFSFSPLAQYQQAHQHTAGGAAAAAAAAAAQAQVQPPNARMSPASRYHSNLKVLRRRDPSIISIFDQFSHVCVYHHNGQKWEKHGFEGSMFLFERESYPPYGFYILNRAAVEDYIQRLYPEDDITAHGGYLMLRSYPQFTTARLDAVAHNTAFSGKGEPDKFAEVYAFSNDGGVTSKDKGEGQTIGLWTFTADGREPLMDVMLRLHSYIKKNLPYPEEYRYGPDRPPPPNPHPRVTGAVNPANSGVNDNDSDTAYAGTNNNNNSGMTGSNGYDSDYSYNVKGPAPGAIGVSELDKLFSKFLPNAAAPAAVTPAGFEVGPGPGLALPAALGMGLPGGNSTSNPQSTASMSVQSLFASLGGGPQQQQQQAVPAQAQPYIAPTQSMTSGLSLLNTIFASASVPTPPAQLQGQQQLPSMGYTPTGAGGYSHLPQPPNTIFSSFAPPYPPPAIPPYPPLPSHSQSHQSHLQPPPQQSIPIHSPTPKSSRLPPPQVLSQNVIGSLLGYTSDSQGNRSDDDDGGGSGEREGEGPDLESPTHPSSRDGDNELDEGSFSGSGGNVSSEDGSSAVARKRVQGKVRGGILPVSGLAGGQGQGLGKEKKAKAKGGKNGIVSEGMSAGLSVASSGSGGGTVAGDVTPRPGYFAGDHLKNLSPPSASSISSVSSAPSTAATATATAQQNQNHKPRDGRPLVPFEPNSELWPYPPPSQQDAAASNDDNGSEAGGASTNGSGANGGNGDIVELDWEDMSALSDLKAFERLQKAQAAAGKKSAKAQTKANAGESGAVGEGAVVAPAGGRKKKEKKNKKEKLEAMKKEREEIEKSWDVPSSSMGEGMSEVANPANWDYPSAGLVVSNGWGGGGGSKNGGGANNKNGGDVSSNKNGGGDGGSSSKMGGGDRSSGKMGGGKAKVTNGHANGKEMMNLNGKSVPIPKVFNDDSPPASPSPVPSPEMPLSPARRGLAPAPIQQQQQQSPSRVVVQQGSEYEYRPLTPQEDEVSAISSSIHASGGGGKKKKNRRKLNTSEKAKSITSPPPAATAEDPFEEGRFEVDKEKVMEGLLSAFNHNNGSGGSGVEKEVFVSEVMRLMKSERFVDELWRGYCAGAKY</sequence>
<comment type="caution">
    <text evidence="6">The sequence shown here is derived from an EMBL/GenBank/DDBJ whole genome shotgun (WGS) entry which is preliminary data.</text>
</comment>
<feature type="compositionally biased region" description="Pro residues" evidence="5">
    <location>
        <begin position="464"/>
        <end position="478"/>
    </location>
</feature>
<keyword evidence="4" id="KW-0507">mRNA processing</keyword>
<dbReference type="GO" id="GO:0006397">
    <property type="term" value="P:mRNA processing"/>
    <property type="evidence" value="ECO:0007669"/>
    <property type="project" value="UniProtKB-KW"/>
</dbReference>
<feature type="compositionally biased region" description="Polar residues" evidence="5">
    <location>
        <begin position="726"/>
        <end position="735"/>
    </location>
</feature>
<reference evidence="6 7" key="1">
    <citation type="journal article" date="2020" name="ISME J.">
        <title>Uncovering the hidden diversity of litter-decomposition mechanisms in mushroom-forming fungi.</title>
        <authorList>
            <person name="Floudas D."/>
            <person name="Bentzer J."/>
            <person name="Ahren D."/>
            <person name="Johansson T."/>
            <person name="Persson P."/>
            <person name="Tunlid A."/>
        </authorList>
    </citation>
    <scope>NUCLEOTIDE SEQUENCE [LARGE SCALE GENOMIC DNA]</scope>
    <source>
        <strain evidence="6 7">CBS 146.42</strain>
    </source>
</reference>
<evidence type="ECO:0000256" key="1">
    <source>
        <dbReference type="ARBA" id="ARBA00004496"/>
    </source>
</evidence>
<dbReference type="EMBL" id="JAACJO010000013">
    <property type="protein sequence ID" value="KAF5351139.1"/>
    <property type="molecule type" value="Genomic_DNA"/>
</dbReference>
<feature type="compositionally biased region" description="Low complexity" evidence="5">
    <location>
        <begin position="671"/>
        <end position="695"/>
    </location>
</feature>
<dbReference type="GO" id="GO:0031087">
    <property type="term" value="P:deadenylation-independent decapping of nuclear-transcribed mRNA"/>
    <property type="evidence" value="ECO:0007669"/>
    <property type="project" value="TreeGrafter"/>
</dbReference>
<feature type="compositionally biased region" description="Low complexity" evidence="5">
    <location>
        <begin position="479"/>
        <end position="488"/>
    </location>
</feature>
<feature type="compositionally biased region" description="Low complexity" evidence="5">
    <location>
        <begin position="280"/>
        <end position="291"/>
    </location>
</feature>
<dbReference type="GO" id="GO:0008047">
    <property type="term" value="F:enzyme activator activity"/>
    <property type="evidence" value="ECO:0007669"/>
    <property type="project" value="InterPro"/>
</dbReference>
<feature type="compositionally biased region" description="Low complexity" evidence="5">
    <location>
        <begin position="887"/>
        <end position="898"/>
    </location>
</feature>
<feature type="region of interest" description="Disordered" evidence="5">
    <location>
        <begin position="1"/>
        <end position="24"/>
    </location>
</feature>
<evidence type="ECO:0000313" key="7">
    <source>
        <dbReference type="Proteomes" id="UP000559027"/>
    </source>
</evidence>
<gene>
    <name evidence="6" type="ORF">D9756_008338</name>
</gene>
<feature type="region of interest" description="Disordered" evidence="5">
    <location>
        <begin position="782"/>
        <end position="1061"/>
    </location>
</feature>
<feature type="compositionally biased region" description="Basic residues" evidence="5">
    <location>
        <begin position="1027"/>
        <end position="1036"/>
    </location>
</feature>
<dbReference type="SUPFAM" id="SSF50729">
    <property type="entry name" value="PH domain-like"/>
    <property type="match status" value="1"/>
</dbReference>
<evidence type="ECO:0000256" key="4">
    <source>
        <dbReference type="ARBA" id="ARBA00022664"/>
    </source>
</evidence>
<dbReference type="GO" id="GO:0000290">
    <property type="term" value="P:deadenylation-dependent decapping of nuclear-transcribed mRNA"/>
    <property type="evidence" value="ECO:0007669"/>
    <property type="project" value="InterPro"/>
</dbReference>